<dbReference type="InterPro" id="IPR005543">
    <property type="entry name" value="PASTA_dom"/>
</dbReference>
<dbReference type="FunFam" id="1.10.510.10:FF:000021">
    <property type="entry name" value="Serine/threonine protein kinase"/>
    <property type="match status" value="1"/>
</dbReference>
<sequence length="703" mass="72909">MSMYIPQALAGGRYSVGDLIGHGGMAEVHIGTDTRLGRTVAIKIMRSDLATDQIFLRRFHREALAVAKLNNPNIVAIYDSGDEEFSDEGGHTVRVPYIVMEYIKGQTLRDILKINGALSEHDTAQVMIGVLSALEYSHREGIIHRDIKPGNIMISNEGIVKVMDFGIARALDDSQTTMTQSQGVVGTAQYLSPEQARGEQVDMRSDLYSAGCVLYEMLTGRPPFVGDSAVAIAYQHVSETATPPSAIVPGLPKEWDAIVAKAMAKNRANRYSTAGEFRDDIVRLMNGVEPLASNSVAPMVADKLQDTPPYSIPPVEQDYSAYPPATAASDGMGATGVMTSPYATSAGNGAATAVKTKGSKSKKKVIAVVAVLVVVALAVAAFVVIRMNSQGTAVEQVTVPTITAGTSRDRAKEQIEAAGLVFQYKEDTDSTEDAGTFTKQDPAGGTSVDKGSTVTVWFSAGPQSAKVPDVSDSTQSEAQSQLEAAGFKVGSIYTENSASVAKDNVTRTDPASGESAKKGSSVDLYISNGMTVVPDGLVGATQSAAQSTLSQQGLQVVVEQESSDSVAQGVVIRTSPESGDSVAQGAQVTIYVSTGPKTVGLPSVIGMTYDNAAATLKSMGLTAARSGSSSDSATVTAMSVNGKESSAGDQVAQGATVTLTMSGGSSSSSSSSSGSSDTSSSSDPSAQNPSQSDSSGSSSKRQS</sequence>
<name>A0A261F478_9BIFI</name>
<dbReference type="FunFam" id="3.30.200.20:FF:000035">
    <property type="entry name" value="Serine/threonine protein kinase Stk1"/>
    <property type="match status" value="1"/>
</dbReference>
<dbReference type="NCBIfam" id="NF033483">
    <property type="entry name" value="PknB_PASTA_kin"/>
    <property type="match status" value="1"/>
</dbReference>
<proteinExistence type="predicted"/>
<evidence type="ECO:0000256" key="7">
    <source>
        <dbReference type="ARBA" id="ARBA00022840"/>
    </source>
</evidence>
<dbReference type="PANTHER" id="PTHR43289:SF6">
    <property type="entry name" value="SERINE_THREONINE-PROTEIN KINASE NEKL-3"/>
    <property type="match status" value="1"/>
</dbReference>
<keyword evidence="5 10" id="KW-0547">Nucleotide-binding</keyword>
<feature type="domain" description="Protein kinase" evidence="13">
    <location>
        <begin position="14"/>
        <end position="282"/>
    </location>
</feature>
<dbReference type="EC" id="2.7.11.1" evidence="1"/>
<dbReference type="AlphaFoldDB" id="A0A261F478"/>
<dbReference type="InterPro" id="IPR011009">
    <property type="entry name" value="Kinase-like_dom_sf"/>
</dbReference>
<evidence type="ECO:0000313" key="16">
    <source>
        <dbReference type="Proteomes" id="UP000216454"/>
    </source>
</evidence>
<feature type="compositionally biased region" description="Low complexity" evidence="11">
    <location>
        <begin position="662"/>
        <end position="703"/>
    </location>
</feature>
<feature type="compositionally biased region" description="Polar residues" evidence="11">
    <location>
        <begin position="641"/>
        <end position="661"/>
    </location>
</feature>
<keyword evidence="12" id="KW-0472">Membrane</keyword>
<evidence type="ECO:0000256" key="4">
    <source>
        <dbReference type="ARBA" id="ARBA00022737"/>
    </source>
</evidence>
<keyword evidence="12" id="KW-0812">Transmembrane</keyword>
<feature type="domain" description="PASTA" evidence="14">
    <location>
        <begin position="533"/>
        <end position="594"/>
    </location>
</feature>
<dbReference type="Pfam" id="PF00069">
    <property type="entry name" value="Pkinase"/>
    <property type="match status" value="1"/>
</dbReference>
<dbReference type="Pfam" id="PF03793">
    <property type="entry name" value="PASTA"/>
    <property type="match status" value="4"/>
</dbReference>
<dbReference type="CDD" id="cd06577">
    <property type="entry name" value="PASTA_pknB"/>
    <property type="match status" value="4"/>
</dbReference>
<dbReference type="Gene3D" id="3.30.200.20">
    <property type="entry name" value="Phosphorylase Kinase, domain 1"/>
    <property type="match status" value="1"/>
</dbReference>
<evidence type="ECO:0000256" key="6">
    <source>
        <dbReference type="ARBA" id="ARBA00022777"/>
    </source>
</evidence>
<dbReference type="RefSeq" id="WP_094690382.1">
    <property type="nucleotide sequence ID" value="NZ_MWWQ01000001.1"/>
</dbReference>
<dbReference type="CDD" id="cd14014">
    <property type="entry name" value="STKc_PknB_like"/>
    <property type="match status" value="1"/>
</dbReference>
<keyword evidence="7 10" id="KW-0067">ATP-binding</keyword>
<dbReference type="PROSITE" id="PS50011">
    <property type="entry name" value="PROTEIN_KINASE_DOM"/>
    <property type="match status" value="1"/>
</dbReference>
<feature type="domain" description="PASTA" evidence="14">
    <location>
        <begin position="393"/>
        <end position="460"/>
    </location>
</feature>
<dbReference type="SUPFAM" id="SSF56112">
    <property type="entry name" value="Protein kinase-like (PK-like)"/>
    <property type="match status" value="1"/>
</dbReference>
<comment type="catalytic activity">
    <reaction evidence="9">
        <text>L-seryl-[protein] + ATP = O-phospho-L-seryl-[protein] + ADP + H(+)</text>
        <dbReference type="Rhea" id="RHEA:17989"/>
        <dbReference type="Rhea" id="RHEA-COMP:9863"/>
        <dbReference type="Rhea" id="RHEA-COMP:11604"/>
        <dbReference type="ChEBI" id="CHEBI:15378"/>
        <dbReference type="ChEBI" id="CHEBI:29999"/>
        <dbReference type="ChEBI" id="CHEBI:30616"/>
        <dbReference type="ChEBI" id="CHEBI:83421"/>
        <dbReference type="ChEBI" id="CHEBI:456216"/>
        <dbReference type="EC" id="2.7.11.1"/>
    </reaction>
</comment>
<dbReference type="PROSITE" id="PS51178">
    <property type="entry name" value="PASTA"/>
    <property type="match status" value="4"/>
</dbReference>
<dbReference type="Gene3D" id="3.30.10.20">
    <property type="match status" value="4"/>
</dbReference>
<dbReference type="SMART" id="SM00220">
    <property type="entry name" value="S_TKc"/>
    <property type="match status" value="1"/>
</dbReference>
<gene>
    <name evidence="15" type="ORF">PSSU_0017</name>
</gene>
<keyword evidence="12" id="KW-1133">Transmembrane helix</keyword>
<evidence type="ECO:0000259" key="13">
    <source>
        <dbReference type="PROSITE" id="PS50011"/>
    </source>
</evidence>
<feature type="transmembrane region" description="Helical" evidence="12">
    <location>
        <begin position="365"/>
        <end position="385"/>
    </location>
</feature>
<comment type="caution">
    <text evidence="15">The sequence shown here is derived from an EMBL/GenBank/DDBJ whole genome shotgun (WGS) entry which is preliminary data.</text>
</comment>
<dbReference type="Proteomes" id="UP000216454">
    <property type="component" value="Unassembled WGS sequence"/>
</dbReference>
<feature type="region of interest" description="Disordered" evidence="11">
    <location>
        <begin position="641"/>
        <end position="703"/>
    </location>
</feature>
<dbReference type="SMART" id="SM00740">
    <property type="entry name" value="PASTA"/>
    <property type="match status" value="4"/>
</dbReference>
<dbReference type="GO" id="GO:0005524">
    <property type="term" value="F:ATP binding"/>
    <property type="evidence" value="ECO:0007669"/>
    <property type="project" value="UniProtKB-UniRule"/>
</dbReference>
<dbReference type="PROSITE" id="PS00107">
    <property type="entry name" value="PROTEIN_KINASE_ATP"/>
    <property type="match status" value="1"/>
</dbReference>
<dbReference type="GO" id="GO:0004674">
    <property type="term" value="F:protein serine/threonine kinase activity"/>
    <property type="evidence" value="ECO:0007669"/>
    <property type="project" value="UniProtKB-KW"/>
</dbReference>
<keyword evidence="4" id="KW-0677">Repeat</keyword>
<reference evidence="15 16" key="1">
    <citation type="journal article" date="2017" name="BMC Genomics">
        <title>Comparative genomic and phylogenomic analyses of the Bifidobacteriaceae family.</title>
        <authorList>
            <person name="Lugli G.A."/>
            <person name="Milani C."/>
            <person name="Turroni F."/>
            <person name="Duranti S."/>
            <person name="Mancabelli L."/>
            <person name="Mangifesta M."/>
            <person name="Ferrario C."/>
            <person name="Modesto M."/>
            <person name="Mattarelli P."/>
            <person name="Jiri K."/>
            <person name="van Sinderen D."/>
            <person name="Ventura M."/>
        </authorList>
    </citation>
    <scope>NUCLEOTIDE SEQUENCE [LARGE SCALE GENOMIC DNA]</scope>
    <source>
        <strain evidence="15 16">DSM 24744</strain>
    </source>
</reference>
<organism evidence="15 16">
    <name type="scientific">Pseudoscardovia suis</name>
    <dbReference type="NCBI Taxonomy" id="987063"/>
    <lineage>
        <taxon>Bacteria</taxon>
        <taxon>Bacillati</taxon>
        <taxon>Actinomycetota</taxon>
        <taxon>Actinomycetes</taxon>
        <taxon>Bifidobacteriales</taxon>
        <taxon>Bifidobacteriaceae</taxon>
        <taxon>Pseudoscardovia</taxon>
    </lineage>
</organism>
<dbReference type="GO" id="GO:0045717">
    <property type="term" value="P:negative regulation of fatty acid biosynthetic process"/>
    <property type="evidence" value="ECO:0007669"/>
    <property type="project" value="UniProtKB-ARBA"/>
</dbReference>
<protein>
    <recommendedName>
        <fullName evidence="1">non-specific serine/threonine protein kinase</fullName>
        <ecNumber evidence="1">2.7.11.1</ecNumber>
    </recommendedName>
</protein>
<evidence type="ECO:0000256" key="8">
    <source>
        <dbReference type="ARBA" id="ARBA00047899"/>
    </source>
</evidence>
<evidence type="ECO:0000256" key="1">
    <source>
        <dbReference type="ARBA" id="ARBA00012513"/>
    </source>
</evidence>
<feature type="binding site" evidence="10">
    <location>
        <position position="43"/>
    </location>
    <ligand>
        <name>ATP</name>
        <dbReference type="ChEBI" id="CHEBI:30616"/>
    </ligand>
</feature>
<keyword evidence="6 15" id="KW-0418">Kinase</keyword>
<dbReference type="Gene3D" id="1.10.510.10">
    <property type="entry name" value="Transferase(Phosphotransferase) domain 1"/>
    <property type="match status" value="1"/>
</dbReference>
<dbReference type="EMBL" id="MWWQ01000001">
    <property type="protein sequence ID" value="OZG53914.1"/>
    <property type="molecule type" value="Genomic_DNA"/>
</dbReference>
<keyword evidence="2 15" id="KW-0723">Serine/threonine-protein kinase</keyword>
<evidence type="ECO:0000256" key="10">
    <source>
        <dbReference type="PROSITE-ProRule" id="PRU10141"/>
    </source>
</evidence>
<dbReference type="InterPro" id="IPR017441">
    <property type="entry name" value="Protein_kinase_ATP_BS"/>
</dbReference>
<evidence type="ECO:0000256" key="2">
    <source>
        <dbReference type="ARBA" id="ARBA00022527"/>
    </source>
</evidence>
<dbReference type="PANTHER" id="PTHR43289">
    <property type="entry name" value="MITOGEN-ACTIVATED PROTEIN KINASE KINASE KINASE 20-RELATED"/>
    <property type="match status" value="1"/>
</dbReference>
<evidence type="ECO:0000256" key="12">
    <source>
        <dbReference type="SAM" id="Phobius"/>
    </source>
</evidence>
<evidence type="ECO:0000256" key="3">
    <source>
        <dbReference type="ARBA" id="ARBA00022679"/>
    </source>
</evidence>
<feature type="domain" description="PASTA" evidence="14">
    <location>
        <begin position="595"/>
        <end position="663"/>
    </location>
</feature>
<dbReference type="OrthoDB" id="9762169at2"/>
<evidence type="ECO:0000256" key="9">
    <source>
        <dbReference type="ARBA" id="ARBA00048679"/>
    </source>
</evidence>
<evidence type="ECO:0000313" key="15">
    <source>
        <dbReference type="EMBL" id="OZG53914.1"/>
    </source>
</evidence>
<dbReference type="InterPro" id="IPR000719">
    <property type="entry name" value="Prot_kinase_dom"/>
</dbReference>
<keyword evidence="3" id="KW-0808">Transferase</keyword>
<keyword evidence="16" id="KW-1185">Reference proteome</keyword>
<evidence type="ECO:0000256" key="5">
    <source>
        <dbReference type="ARBA" id="ARBA00022741"/>
    </source>
</evidence>
<evidence type="ECO:0000256" key="11">
    <source>
        <dbReference type="SAM" id="MobiDB-lite"/>
    </source>
</evidence>
<dbReference type="InterPro" id="IPR008271">
    <property type="entry name" value="Ser/Thr_kinase_AS"/>
</dbReference>
<comment type="catalytic activity">
    <reaction evidence="8">
        <text>L-threonyl-[protein] + ATP = O-phospho-L-threonyl-[protein] + ADP + H(+)</text>
        <dbReference type="Rhea" id="RHEA:46608"/>
        <dbReference type="Rhea" id="RHEA-COMP:11060"/>
        <dbReference type="Rhea" id="RHEA-COMP:11605"/>
        <dbReference type="ChEBI" id="CHEBI:15378"/>
        <dbReference type="ChEBI" id="CHEBI:30013"/>
        <dbReference type="ChEBI" id="CHEBI:30616"/>
        <dbReference type="ChEBI" id="CHEBI:61977"/>
        <dbReference type="ChEBI" id="CHEBI:456216"/>
        <dbReference type="EC" id="2.7.11.1"/>
    </reaction>
</comment>
<accession>A0A261F478</accession>
<evidence type="ECO:0000259" key="14">
    <source>
        <dbReference type="PROSITE" id="PS51178"/>
    </source>
</evidence>
<dbReference type="PROSITE" id="PS00108">
    <property type="entry name" value="PROTEIN_KINASE_ST"/>
    <property type="match status" value="1"/>
</dbReference>
<feature type="domain" description="PASTA" evidence="14">
    <location>
        <begin position="461"/>
        <end position="528"/>
    </location>
</feature>